<proteinExistence type="predicted"/>
<evidence type="ECO:0000313" key="1">
    <source>
        <dbReference type="EMBL" id="CAG8642742.1"/>
    </source>
</evidence>
<gene>
    <name evidence="1" type="ORF">POCULU_LOCUS9510</name>
</gene>
<accession>A0A9N9H1W3</accession>
<reference evidence="1" key="1">
    <citation type="submission" date="2021-06" db="EMBL/GenBank/DDBJ databases">
        <authorList>
            <person name="Kallberg Y."/>
            <person name="Tangrot J."/>
            <person name="Rosling A."/>
        </authorList>
    </citation>
    <scope>NUCLEOTIDE SEQUENCE</scope>
    <source>
        <strain evidence="1">IA702</strain>
    </source>
</reference>
<feature type="non-terminal residue" evidence="1">
    <location>
        <position position="64"/>
    </location>
</feature>
<evidence type="ECO:0000313" key="2">
    <source>
        <dbReference type="Proteomes" id="UP000789572"/>
    </source>
</evidence>
<sequence length="64" mass="7216">MDRPPASSRQPIRTVGGDEIRDIFGRETPRRHCSLKLALKYHQIFIIMRGSGSSNLGTAGDVWY</sequence>
<dbReference type="EMBL" id="CAJVPJ010003634">
    <property type="protein sequence ID" value="CAG8642742.1"/>
    <property type="molecule type" value="Genomic_DNA"/>
</dbReference>
<comment type="caution">
    <text evidence="1">The sequence shown here is derived from an EMBL/GenBank/DDBJ whole genome shotgun (WGS) entry which is preliminary data.</text>
</comment>
<name>A0A9N9H1W3_9GLOM</name>
<protein>
    <submittedName>
        <fullName evidence="1">8246_t:CDS:1</fullName>
    </submittedName>
</protein>
<keyword evidence="2" id="KW-1185">Reference proteome</keyword>
<dbReference type="AlphaFoldDB" id="A0A9N9H1W3"/>
<dbReference type="Proteomes" id="UP000789572">
    <property type="component" value="Unassembled WGS sequence"/>
</dbReference>
<organism evidence="1 2">
    <name type="scientific">Paraglomus occultum</name>
    <dbReference type="NCBI Taxonomy" id="144539"/>
    <lineage>
        <taxon>Eukaryota</taxon>
        <taxon>Fungi</taxon>
        <taxon>Fungi incertae sedis</taxon>
        <taxon>Mucoromycota</taxon>
        <taxon>Glomeromycotina</taxon>
        <taxon>Glomeromycetes</taxon>
        <taxon>Paraglomerales</taxon>
        <taxon>Paraglomeraceae</taxon>
        <taxon>Paraglomus</taxon>
    </lineage>
</organism>